<proteinExistence type="predicted"/>
<keyword evidence="3" id="KW-1185">Reference proteome</keyword>
<dbReference type="AlphaFoldDB" id="A0A1A8XH88"/>
<evidence type="ECO:0000256" key="1">
    <source>
        <dbReference type="SAM" id="MobiDB-lite"/>
    </source>
</evidence>
<accession>A0A1A8XH88</accession>
<reference evidence="2 3" key="1">
    <citation type="submission" date="2016-06" db="EMBL/GenBank/DDBJ databases">
        <authorList>
            <person name="Kjaerup R.B."/>
            <person name="Dalgaard T.S."/>
            <person name="Juul-Madsen H.R."/>
        </authorList>
    </citation>
    <scope>NUCLEOTIDE SEQUENCE [LARGE SCALE GENOMIC DNA]</scope>
    <source>
        <strain evidence="2">3</strain>
    </source>
</reference>
<feature type="compositionally biased region" description="Basic residues" evidence="1">
    <location>
        <begin position="1"/>
        <end position="17"/>
    </location>
</feature>
<name>A0A1A8XH88_9PROT</name>
<sequence>MNRAGASRRQHHQRVPRARGDEPLVGGQSESGFGAFPAPAGMNRICSAGSDISQSVPRGSPLNHIIELQIRRYEWRLLEIMVCAGRVFRKPGGREGR</sequence>
<gene>
    <name evidence="2" type="ORF">ACCAA_1110026</name>
</gene>
<evidence type="ECO:0000313" key="3">
    <source>
        <dbReference type="Proteomes" id="UP000199169"/>
    </source>
</evidence>
<dbReference type="EMBL" id="FLQX01000015">
    <property type="protein sequence ID" value="SBT03737.1"/>
    <property type="molecule type" value="Genomic_DNA"/>
</dbReference>
<feature type="region of interest" description="Disordered" evidence="1">
    <location>
        <begin position="1"/>
        <end position="36"/>
    </location>
</feature>
<organism evidence="2 3">
    <name type="scientific">Candidatus Accumulibacter aalborgensis</name>
    <dbReference type="NCBI Taxonomy" id="1860102"/>
    <lineage>
        <taxon>Bacteria</taxon>
        <taxon>Pseudomonadati</taxon>
        <taxon>Pseudomonadota</taxon>
        <taxon>Betaproteobacteria</taxon>
        <taxon>Candidatus Accumulibacter</taxon>
    </lineage>
</organism>
<dbReference type="Proteomes" id="UP000199169">
    <property type="component" value="Unassembled WGS sequence"/>
</dbReference>
<protein>
    <submittedName>
        <fullName evidence="2">Uncharacterized protein</fullName>
    </submittedName>
</protein>
<evidence type="ECO:0000313" key="2">
    <source>
        <dbReference type="EMBL" id="SBT03737.1"/>
    </source>
</evidence>